<feature type="compositionally biased region" description="Acidic residues" evidence="1">
    <location>
        <begin position="30"/>
        <end position="43"/>
    </location>
</feature>
<proteinExistence type="predicted"/>
<feature type="non-terminal residue" evidence="2">
    <location>
        <position position="74"/>
    </location>
</feature>
<gene>
    <name evidence="2" type="ORF">KI387_012454</name>
</gene>
<name>A0AA38CJW6_TAXCH</name>
<feature type="region of interest" description="Disordered" evidence="1">
    <location>
        <begin position="1"/>
        <end position="74"/>
    </location>
</feature>
<dbReference type="AlphaFoldDB" id="A0AA38CJW6"/>
<reference evidence="2 3" key="1">
    <citation type="journal article" date="2021" name="Nat. Plants">
        <title>The Taxus genome provides insights into paclitaxel biosynthesis.</title>
        <authorList>
            <person name="Xiong X."/>
            <person name="Gou J."/>
            <person name="Liao Q."/>
            <person name="Li Y."/>
            <person name="Zhou Q."/>
            <person name="Bi G."/>
            <person name="Li C."/>
            <person name="Du R."/>
            <person name="Wang X."/>
            <person name="Sun T."/>
            <person name="Guo L."/>
            <person name="Liang H."/>
            <person name="Lu P."/>
            <person name="Wu Y."/>
            <person name="Zhang Z."/>
            <person name="Ro D.K."/>
            <person name="Shang Y."/>
            <person name="Huang S."/>
            <person name="Yan J."/>
        </authorList>
    </citation>
    <scope>NUCLEOTIDE SEQUENCE [LARGE SCALE GENOMIC DNA]</scope>
    <source>
        <strain evidence="2">Ta-2019</strain>
    </source>
</reference>
<feature type="non-terminal residue" evidence="2">
    <location>
        <position position="1"/>
    </location>
</feature>
<accession>A0AA38CJW6</accession>
<evidence type="ECO:0000313" key="3">
    <source>
        <dbReference type="Proteomes" id="UP000824469"/>
    </source>
</evidence>
<organism evidence="2 3">
    <name type="scientific">Taxus chinensis</name>
    <name type="common">Chinese yew</name>
    <name type="synonym">Taxus wallichiana var. chinensis</name>
    <dbReference type="NCBI Taxonomy" id="29808"/>
    <lineage>
        <taxon>Eukaryota</taxon>
        <taxon>Viridiplantae</taxon>
        <taxon>Streptophyta</taxon>
        <taxon>Embryophyta</taxon>
        <taxon>Tracheophyta</taxon>
        <taxon>Spermatophyta</taxon>
        <taxon>Pinopsida</taxon>
        <taxon>Pinidae</taxon>
        <taxon>Conifers II</taxon>
        <taxon>Cupressales</taxon>
        <taxon>Taxaceae</taxon>
        <taxon>Taxus</taxon>
    </lineage>
</organism>
<dbReference type="Proteomes" id="UP000824469">
    <property type="component" value="Unassembled WGS sequence"/>
</dbReference>
<keyword evidence="3" id="KW-1185">Reference proteome</keyword>
<evidence type="ECO:0000313" key="2">
    <source>
        <dbReference type="EMBL" id="KAH9300871.1"/>
    </source>
</evidence>
<dbReference type="EMBL" id="JAHRHJ020000009">
    <property type="protein sequence ID" value="KAH9300871.1"/>
    <property type="molecule type" value="Genomic_DNA"/>
</dbReference>
<evidence type="ECO:0000256" key="1">
    <source>
        <dbReference type="SAM" id="MobiDB-lite"/>
    </source>
</evidence>
<protein>
    <submittedName>
        <fullName evidence="2">Uncharacterized protein</fullName>
    </submittedName>
</protein>
<comment type="caution">
    <text evidence="2">The sequence shown here is derived from an EMBL/GenBank/DDBJ whole genome shotgun (WGS) entry which is preliminary data.</text>
</comment>
<sequence>ESEESTPNYPTLPDNTEEQGEVSKGKEEDEKIPEETPAEDVQDMETQVPNLEAKVPKQQRSRRTTGEHVPPAMG</sequence>